<dbReference type="GO" id="GO:0042101">
    <property type="term" value="C:T cell receptor complex"/>
    <property type="evidence" value="ECO:0007669"/>
    <property type="project" value="UniProtKB-KW"/>
</dbReference>
<dbReference type="SUPFAM" id="SSF48726">
    <property type="entry name" value="Immunoglobulin"/>
    <property type="match status" value="1"/>
</dbReference>
<keyword evidence="5" id="KW-0393">Immunoglobulin domain</keyword>
<dbReference type="SMART" id="SM00406">
    <property type="entry name" value="IGv"/>
    <property type="match status" value="1"/>
</dbReference>
<evidence type="ECO:0000313" key="8">
    <source>
        <dbReference type="Ensembl" id="ENSPLOP00000014601.1"/>
    </source>
</evidence>
<dbReference type="OMA" id="CSYEVTN"/>
<dbReference type="Pfam" id="PF07686">
    <property type="entry name" value="V-set"/>
    <property type="match status" value="1"/>
</dbReference>
<evidence type="ECO:0000256" key="2">
    <source>
        <dbReference type="ARBA" id="ARBA00022859"/>
    </source>
</evidence>
<dbReference type="Proteomes" id="UP000694399">
    <property type="component" value="Chromosome B4"/>
</dbReference>
<name>A0A8C8X797_PANLE</name>
<evidence type="ECO:0000313" key="9">
    <source>
        <dbReference type="Proteomes" id="UP000694399"/>
    </source>
</evidence>
<dbReference type="AlphaFoldDB" id="A0A8C8X797"/>
<evidence type="ECO:0000256" key="1">
    <source>
        <dbReference type="ARBA" id="ARBA00022729"/>
    </source>
</evidence>
<keyword evidence="4" id="KW-0675">Receptor</keyword>
<evidence type="ECO:0000256" key="6">
    <source>
        <dbReference type="ARBA" id="ARBA00043266"/>
    </source>
</evidence>
<keyword evidence="9" id="KW-1185">Reference proteome</keyword>
<dbReference type="GeneTree" id="ENSGT00940000160183"/>
<evidence type="ECO:0000256" key="4">
    <source>
        <dbReference type="ARBA" id="ARBA00023170"/>
    </source>
</evidence>
<sequence>MCVFGGGGGGGGVRGERVLFQKRTRKAQGSESHFAQENQLKSGRMEKWPLASLAIFWLQLSWVSSEDKVIQSPPSLVVQEEDSATLNCSYQVTNFQSLLWFQQQENAPTFLFRQISDGIQKSGRLKGTLDKKALLSTLHITATQLGDSATYLCAVEAQCGLVSCSPSPNTTVDAPATVRWGPC</sequence>
<evidence type="ECO:0000256" key="5">
    <source>
        <dbReference type="ARBA" id="ARBA00023319"/>
    </source>
</evidence>
<dbReference type="InterPro" id="IPR007110">
    <property type="entry name" value="Ig-like_dom"/>
</dbReference>
<organism evidence="8 9">
    <name type="scientific">Panthera leo</name>
    <name type="common">Lion</name>
    <dbReference type="NCBI Taxonomy" id="9689"/>
    <lineage>
        <taxon>Eukaryota</taxon>
        <taxon>Metazoa</taxon>
        <taxon>Chordata</taxon>
        <taxon>Craniata</taxon>
        <taxon>Vertebrata</taxon>
        <taxon>Euteleostomi</taxon>
        <taxon>Mammalia</taxon>
        <taxon>Eutheria</taxon>
        <taxon>Laurasiatheria</taxon>
        <taxon>Carnivora</taxon>
        <taxon>Feliformia</taxon>
        <taxon>Felidae</taxon>
        <taxon>Pantherinae</taxon>
        <taxon>Panthera</taxon>
    </lineage>
</organism>
<dbReference type="InterPro" id="IPR013106">
    <property type="entry name" value="Ig_V-set"/>
</dbReference>
<dbReference type="InterPro" id="IPR036179">
    <property type="entry name" value="Ig-like_dom_sf"/>
</dbReference>
<dbReference type="Gene3D" id="2.60.40.10">
    <property type="entry name" value="Immunoglobulins"/>
    <property type="match status" value="1"/>
</dbReference>
<dbReference type="SMART" id="SM00409">
    <property type="entry name" value="IG"/>
    <property type="match status" value="1"/>
</dbReference>
<dbReference type="GO" id="GO:0042605">
    <property type="term" value="F:peptide antigen binding"/>
    <property type="evidence" value="ECO:0007669"/>
    <property type="project" value="TreeGrafter"/>
</dbReference>
<keyword evidence="3" id="KW-1064">Adaptive immunity</keyword>
<keyword evidence="1" id="KW-0732">Signal</keyword>
<dbReference type="InterPro" id="IPR013783">
    <property type="entry name" value="Ig-like_fold"/>
</dbReference>
<dbReference type="InterPro" id="IPR051006">
    <property type="entry name" value="TCR_variable_domain"/>
</dbReference>
<dbReference type="PANTHER" id="PTHR19343:SF13">
    <property type="entry name" value="T CELL RECEPTOR ALPHA VARIABLE 21"/>
    <property type="match status" value="1"/>
</dbReference>
<keyword evidence="2" id="KW-0391">Immunity</keyword>
<feature type="domain" description="Ig-like" evidence="7">
    <location>
        <begin position="67"/>
        <end position="173"/>
    </location>
</feature>
<dbReference type="PROSITE" id="PS50835">
    <property type="entry name" value="IG_LIKE"/>
    <property type="match status" value="1"/>
</dbReference>
<reference evidence="8" key="3">
    <citation type="submission" date="2025-09" db="UniProtKB">
        <authorList>
            <consortium name="Ensembl"/>
        </authorList>
    </citation>
    <scope>IDENTIFICATION</scope>
</reference>
<evidence type="ECO:0000256" key="3">
    <source>
        <dbReference type="ARBA" id="ARBA00023130"/>
    </source>
</evidence>
<protein>
    <recommendedName>
        <fullName evidence="7">Ig-like domain-containing protein</fullName>
    </recommendedName>
</protein>
<proteinExistence type="predicted"/>
<dbReference type="GO" id="GO:0002250">
    <property type="term" value="P:adaptive immune response"/>
    <property type="evidence" value="ECO:0007669"/>
    <property type="project" value="UniProtKB-KW"/>
</dbReference>
<evidence type="ECO:0000259" key="7">
    <source>
        <dbReference type="PROSITE" id="PS50835"/>
    </source>
</evidence>
<accession>A0A8C8X797</accession>
<reference evidence="8" key="1">
    <citation type="journal article" date="2019" name="bioRxiv">
        <title>Long live the king: chromosome-level assembly of the lion (Panthera leo) using linked-read, Hi-C, and long read data.</title>
        <authorList>
            <person name="Armstrong E.E."/>
            <person name="Taylor R.W."/>
            <person name="Miller D.E."/>
            <person name="Kaelin C."/>
            <person name="Barsh G."/>
            <person name="Hadly E.A."/>
            <person name="Petrov D."/>
        </authorList>
    </citation>
    <scope>NUCLEOTIDE SEQUENCE [LARGE SCALE GENOMIC DNA]</scope>
</reference>
<reference evidence="8" key="2">
    <citation type="submission" date="2025-08" db="UniProtKB">
        <authorList>
            <consortium name="Ensembl"/>
        </authorList>
    </citation>
    <scope>IDENTIFICATION</scope>
</reference>
<dbReference type="PANTHER" id="PTHR19343">
    <property type="entry name" value="T CELL RECEPTOR ALPHA VARIABLE 1-2"/>
    <property type="match status" value="1"/>
</dbReference>
<dbReference type="Ensembl" id="ENSPLOT00000016180.1">
    <property type="protein sequence ID" value="ENSPLOP00000014601.1"/>
    <property type="gene ID" value="ENSPLOG00000010709.1"/>
</dbReference>
<dbReference type="InterPro" id="IPR003599">
    <property type="entry name" value="Ig_sub"/>
</dbReference>
<keyword evidence="6" id="KW-1279">T cell receptor</keyword>